<proteinExistence type="predicted"/>
<dbReference type="STRING" id="690879.TSACC_21102"/>
<evidence type="ECO:0000313" key="2">
    <source>
        <dbReference type="EMBL" id="GAT32702.1"/>
    </source>
</evidence>
<dbReference type="Proteomes" id="UP000076023">
    <property type="component" value="Unassembled WGS sequence"/>
</dbReference>
<name>A0A146G5M4_TERSA</name>
<evidence type="ECO:0008006" key="4">
    <source>
        <dbReference type="Google" id="ProtNLM"/>
    </source>
</evidence>
<dbReference type="EMBL" id="BDCO01000002">
    <property type="protein sequence ID" value="GAT32702.1"/>
    <property type="molecule type" value="Genomic_DNA"/>
</dbReference>
<organism evidence="2 3">
    <name type="scientific">Terrimicrobium sacchariphilum</name>
    <dbReference type="NCBI Taxonomy" id="690879"/>
    <lineage>
        <taxon>Bacteria</taxon>
        <taxon>Pseudomonadati</taxon>
        <taxon>Verrucomicrobiota</taxon>
        <taxon>Terrimicrobiia</taxon>
        <taxon>Terrimicrobiales</taxon>
        <taxon>Terrimicrobiaceae</taxon>
        <taxon>Terrimicrobium</taxon>
    </lineage>
</organism>
<dbReference type="RefSeq" id="WP_075078520.1">
    <property type="nucleotide sequence ID" value="NZ_BDCO01000002.1"/>
</dbReference>
<dbReference type="AlphaFoldDB" id="A0A146G5M4"/>
<dbReference type="OrthoDB" id="3711996at2"/>
<keyword evidence="1" id="KW-0732">Signal</keyword>
<reference evidence="3" key="1">
    <citation type="journal article" date="2017" name="Genome Announc.">
        <title>Draft Genome Sequence of Terrimicrobium sacchariphilum NM-5T, a Facultative Anaerobic Soil Bacterium of the Class Spartobacteria.</title>
        <authorList>
            <person name="Qiu Y.L."/>
            <person name="Tourlousse D.M."/>
            <person name="Matsuura N."/>
            <person name="Ohashi A."/>
            <person name="Sekiguchi Y."/>
        </authorList>
    </citation>
    <scope>NUCLEOTIDE SEQUENCE [LARGE SCALE GENOMIC DNA]</scope>
    <source>
        <strain evidence="3">NM-5</strain>
    </source>
</reference>
<sequence length="249" mass="27531">MIARVLFFLLLAPWWAMASDYNAVVLEQISRIPGGGRYATDTGAHQALTRSVSVTDAGARITPGAARPSYCSGATYLALLMALQDLEKRGEITIMPETWEAIRPQPLPDGTGIWGRWNANGPGTARLFYELGLGRNFTDIREARPGDFLKVFWTDAVGQNERGHSVIYLGTEIVNGQEMVKYWSSNKPDGMGTRSVSRKKIAWMLFSRLEHPERIAAWASIPNSDAYLASLLRVDSSRREALKLSGAMP</sequence>
<dbReference type="InParanoid" id="A0A146G5M4"/>
<protein>
    <recommendedName>
        <fullName evidence="4">Peptidase C39-like domain-containing protein</fullName>
    </recommendedName>
</protein>
<accession>A0A146G5M4</accession>
<feature type="chain" id="PRO_5007524435" description="Peptidase C39-like domain-containing protein" evidence="1">
    <location>
        <begin position="19"/>
        <end position="249"/>
    </location>
</feature>
<gene>
    <name evidence="2" type="ORF">TSACC_21102</name>
</gene>
<evidence type="ECO:0000313" key="3">
    <source>
        <dbReference type="Proteomes" id="UP000076023"/>
    </source>
</evidence>
<comment type="caution">
    <text evidence="2">The sequence shown here is derived from an EMBL/GenBank/DDBJ whole genome shotgun (WGS) entry which is preliminary data.</text>
</comment>
<keyword evidence="3" id="KW-1185">Reference proteome</keyword>
<evidence type="ECO:0000256" key="1">
    <source>
        <dbReference type="SAM" id="SignalP"/>
    </source>
</evidence>
<feature type="signal peptide" evidence="1">
    <location>
        <begin position="1"/>
        <end position="18"/>
    </location>
</feature>